<dbReference type="GO" id="GO:0071949">
    <property type="term" value="F:FAD binding"/>
    <property type="evidence" value="ECO:0007669"/>
    <property type="project" value="InterPro"/>
</dbReference>
<dbReference type="PANTHER" id="PTHR46865:SF8">
    <property type="entry name" value="POSSIBLE OXIDOREDUCTASE"/>
    <property type="match status" value="1"/>
</dbReference>
<sequence>MRALICGAGIAGLALAWWLERDGWQVQLVEQADGPRDEGYMIDFFGSGYNAAARMGLLGALNAIQTPIKEVRYVDAAGKGRGRIDYAGLAATFDGRVFTFMRGDLEQVLRQALGDRVPIRHGLTVDAVADHHGGAEVTLSDGTVEQVHLLVGADGIHSRVRRLAFGPQQPLLRYLGCHSASYLFDDPHLAARIGQCAVAVAEPGRQLQVYPVPGGRLAAWLVHRTPDAGLPDDPRSAIMAAYAGMGPIADHALAQLPSGGGLYYDIVAQIELDRWCRGPVTLVGDSCQSVSLMAGQGASLAVAGAYVLAQELRHGGTPTEAAQRYQRRMLPFVRAKQRAGRRTAAWLLPRSHTGITVRAKALRLLDLPGGTQLLRPAAGPLRVSIVTPD</sequence>
<dbReference type="PRINTS" id="PR00420">
    <property type="entry name" value="RNGMNOXGNASE"/>
</dbReference>
<dbReference type="SUPFAM" id="SSF51905">
    <property type="entry name" value="FAD/NAD(P)-binding domain"/>
    <property type="match status" value="1"/>
</dbReference>
<evidence type="ECO:0000313" key="3">
    <source>
        <dbReference type="Proteomes" id="UP000619293"/>
    </source>
</evidence>
<protein>
    <submittedName>
        <fullName evidence="2">FAD-dependent oxidoreductase</fullName>
    </submittedName>
</protein>
<feature type="domain" description="FAD-binding" evidence="1">
    <location>
        <begin position="3"/>
        <end position="314"/>
    </location>
</feature>
<dbReference type="Pfam" id="PF01494">
    <property type="entry name" value="FAD_binding_3"/>
    <property type="match status" value="1"/>
</dbReference>
<dbReference type="Proteomes" id="UP000619293">
    <property type="component" value="Unassembled WGS sequence"/>
</dbReference>
<dbReference type="RefSeq" id="WP_191842750.1">
    <property type="nucleotide sequence ID" value="NZ_BAAALB010000027.1"/>
</dbReference>
<dbReference type="InterPro" id="IPR002938">
    <property type="entry name" value="FAD-bd"/>
</dbReference>
<dbReference type="Gene3D" id="3.30.9.10">
    <property type="entry name" value="D-Amino Acid Oxidase, subunit A, domain 2"/>
    <property type="match status" value="1"/>
</dbReference>
<proteinExistence type="predicted"/>
<dbReference type="InterPro" id="IPR036188">
    <property type="entry name" value="FAD/NAD-bd_sf"/>
</dbReference>
<dbReference type="PANTHER" id="PTHR46865">
    <property type="entry name" value="OXIDOREDUCTASE-RELATED"/>
    <property type="match status" value="1"/>
</dbReference>
<comment type="caution">
    <text evidence="2">The sequence shown here is derived from an EMBL/GenBank/DDBJ whole genome shotgun (WGS) entry which is preliminary data.</text>
</comment>
<reference evidence="2 3" key="1">
    <citation type="submission" date="2021-01" db="EMBL/GenBank/DDBJ databases">
        <title>Whole genome shotgun sequence of Catellatospora chokoriensis NBRC 107358.</title>
        <authorList>
            <person name="Komaki H."/>
            <person name="Tamura T."/>
        </authorList>
    </citation>
    <scope>NUCLEOTIDE SEQUENCE [LARGE SCALE GENOMIC DNA]</scope>
    <source>
        <strain evidence="2 3">NBRC 107358</strain>
    </source>
</reference>
<evidence type="ECO:0000259" key="1">
    <source>
        <dbReference type="Pfam" id="PF01494"/>
    </source>
</evidence>
<evidence type="ECO:0000313" key="2">
    <source>
        <dbReference type="EMBL" id="GIF93728.1"/>
    </source>
</evidence>
<keyword evidence="3" id="KW-1185">Reference proteome</keyword>
<name>A0A8J3K6Y4_9ACTN</name>
<dbReference type="InterPro" id="IPR051704">
    <property type="entry name" value="FAD_aromatic-hydroxylase"/>
</dbReference>
<accession>A0A8J3K6Y4</accession>
<dbReference type="AlphaFoldDB" id="A0A8J3K6Y4"/>
<gene>
    <name evidence="2" type="ORF">Cch02nite_71720</name>
</gene>
<dbReference type="EMBL" id="BONG01000071">
    <property type="protein sequence ID" value="GIF93728.1"/>
    <property type="molecule type" value="Genomic_DNA"/>
</dbReference>
<organism evidence="2 3">
    <name type="scientific">Catellatospora chokoriensis</name>
    <dbReference type="NCBI Taxonomy" id="310353"/>
    <lineage>
        <taxon>Bacteria</taxon>
        <taxon>Bacillati</taxon>
        <taxon>Actinomycetota</taxon>
        <taxon>Actinomycetes</taxon>
        <taxon>Micromonosporales</taxon>
        <taxon>Micromonosporaceae</taxon>
        <taxon>Catellatospora</taxon>
    </lineage>
</organism>
<dbReference type="Gene3D" id="3.50.50.60">
    <property type="entry name" value="FAD/NAD(P)-binding domain"/>
    <property type="match status" value="1"/>
</dbReference>